<dbReference type="AlphaFoldDB" id="M5C9B3"/>
<dbReference type="EMBL" id="CAOJ01015406">
    <property type="protein sequence ID" value="CCO36011.1"/>
    <property type="molecule type" value="Genomic_DNA"/>
</dbReference>
<reference evidence="1 2" key="1">
    <citation type="journal article" date="2013" name="J. Biotechnol.">
        <title>Establishment and interpretation of the genome sequence of the phytopathogenic fungus Rhizoctonia solani AG1-IB isolate 7/3/14.</title>
        <authorList>
            <person name="Wibberg D.W."/>
            <person name="Jelonek L.J."/>
            <person name="Rupp O.R."/>
            <person name="Hennig M.H."/>
            <person name="Eikmeyer F.E."/>
            <person name="Goesmann A.G."/>
            <person name="Hartmann A.H."/>
            <person name="Borriss R.B."/>
            <person name="Grosch R.G."/>
            <person name="Puehler A.P."/>
            <person name="Schlueter A.S."/>
        </authorList>
    </citation>
    <scope>NUCLEOTIDE SEQUENCE [LARGE SCALE GENOMIC DNA]</scope>
    <source>
        <strain evidence="2">AG1-IB / isolate 7/3/14</strain>
    </source>
</reference>
<evidence type="ECO:0000313" key="2">
    <source>
        <dbReference type="Proteomes" id="UP000012065"/>
    </source>
</evidence>
<name>M5C9B3_THACB</name>
<gene>
    <name evidence="1" type="ORF">BN14_10133</name>
</gene>
<protein>
    <submittedName>
        <fullName evidence="1">Uncharacterized protein</fullName>
    </submittedName>
</protein>
<sequence>MLEELEAASGLLQIALDRYLRVCSAIQKSYVAKNASDTISQDFKEKIRAEAHTLLDYESKFQEAKAAITWTRNSAALAPAGNLPPEILAQIFRFVLCQEQCSIQREYTYEEFRFSRYPDWLSHVCSHWRQVALGSRELWTHIDIYPEPAVGQRINLRARAYAERSIPLPLYIHIKEFGHRIEYGGIDRLSRLLDCPATSAIGLISYLAPRARSFNITINGGYLDFYRIALESCLRSCRPGVLSRLVIRGAIDEDDFSMVITARDGTLGKQYTREPYGFITLDITEQQLEDTLFWCTSLSFDGIFTPWESKGYRGLTELRLTSYSKPRFSLQEESIPESAFVNILKGSPQLRVLLFGFRLRTPLPASTFVEPVSLPDLETLAIEEEGSSIGNLLRWVAPGTKALTVLIQWNRDLNGRGTFTIGQLEALLARSNVRRLSVAGAYNYDLTKLSQAAYKFPELSLNSDDIDWDELL</sequence>
<dbReference type="Proteomes" id="UP000012065">
    <property type="component" value="Unassembled WGS sequence"/>
</dbReference>
<evidence type="ECO:0000313" key="1">
    <source>
        <dbReference type="EMBL" id="CCO36011.1"/>
    </source>
</evidence>
<comment type="caution">
    <text evidence="1">The sequence shown here is derived from an EMBL/GenBank/DDBJ whole genome shotgun (WGS) entry which is preliminary data.</text>
</comment>
<dbReference type="Gene3D" id="1.20.1280.50">
    <property type="match status" value="1"/>
</dbReference>
<accession>M5C9B3</accession>
<dbReference type="HOGENOM" id="CLU_025641_2_0_1"/>
<proteinExistence type="predicted"/>
<organism evidence="1 2">
    <name type="scientific">Thanatephorus cucumeris (strain AG1-IB / isolate 7/3/14)</name>
    <name type="common">Lettuce bottom rot fungus</name>
    <name type="synonym">Rhizoctonia solani</name>
    <dbReference type="NCBI Taxonomy" id="1108050"/>
    <lineage>
        <taxon>Eukaryota</taxon>
        <taxon>Fungi</taxon>
        <taxon>Dikarya</taxon>
        <taxon>Basidiomycota</taxon>
        <taxon>Agaricomycotina</taxon>
        <taxon>Agaricomycetes</taxon>
        <taxon>Cantharellales</taxon>
        <taxon>Ceratobasidiaceae</taxon>
        <taxon>Rhizoctonia</taxon>
        <taxon>Rhizoctonia solani AG-1</taxon>
    </lineage>
</organism>